<name>A0A1H5J309_9FLAO</name>
<organism evidence="12 13">
    <name type="scientific">Salinimicrobium catena</name>
    <dbReference type="NCBI Taxonomy" id="390640"/>
    <lineage>
        <taxon>Bacteria</taxon>
        <taxon>Pseudomonadati</taxon>
        <taxon>Bacteroidota</taxon>
        <taxon>Flavobacteriia</taxon>
        <taxon>Flavobacteriales</taxon>
        <taxon>Flavobacteriaceae</taxon>
        <taxon>Salinimicrobium</taxon>
    </lineage>
</organism>
<evidence type="ECO:0000256" key="2">
    <source>
        <dbReference type="ARBA" id="ARBA00008749"/>
    </source>
</evidence>
<comment type="cofactor">
    <cofactor evidence="1">
        <name>Fe(2+)</name>
        <dbReference type="ChEBI" id="CHEBI:29033"/>
    </cofactor>
</comment>
<sequence>MALENIRLEVMKTVEKSIDEFVEKYLVPVEDIWQPTDLLPNSQDENFFDEVTQIREEAKELGYDFWVVLVADMVTEEALPTYESWLMDMEGVEQHGQQKGLQNGWAKWIRHWTGEENRHGDTLNKYLYLSGRVDMKEIEKTTQYLINDGFDIGTGRDPYRNFVYTSFQELATNISHKRVGQLARKKGNKMLAKMCNIIAGDEMRHHLAYREFVKTIFEYDPSEMMLAFEDMMKKKIVMPAQFIRESGQGIGEAFENFSNAAQRLGVYTTQDYIDILQKLNDFWEIDKMNSLTDRAEKARDYLMKLPDRMSRIAERIKVPQDPHQFAWVAPNGTL</sequence>
<feature type="binding site" evidence="11">
    <location>
        <position position="76"/>
    </location>
    <ligand>
        <name>Fe cation</name>
        <dbReference type="ChEBI" id="CHEBI:24875"/>
        <label>1</label>
    </ligand>
</feature>
<dbReference type="SUPFAM" id="SSF47240">
    <property type="entry name" value="Ferritin-like"/>
    <property type="match status" value="1"/>
</dbReference>
<feature type="binding site" evidence="11">
    <location>
        <position position="116"/>
    </location>
    <ligand>
        <name>Fe cation</name>
        <dbReference type="ChEBI" id="CHEBI:24875"/>
        <label>2</label>
    </ligand>
</feature>
<evidence type="ECO:0000256" key="11">
    <source>
        <dbReference type="PIRSR" id="PIRSR000346-1"/>
    </source>
</evidence>
<dbReference type="EMBL" id="FNUG01000001">
    <property type="protein sequence ID" value="SEE46018.1"/>
    <property type="molecule type" value="Genomic_DNA"/>
</dbReference>
<keyword evidence="6" id="KW-0276">Fatty acid metabolism</keyword>
<keyword evidence="8 11" id="KW-0408">Iron</keyword>
<comment type="similarity">
    <text evidence="2">Belongs to the fatty acid desaturase type 2 family.</text>
</comment>
<dbReference type="Pfam" id="PF03405">
    <property type="entry name" value="FA_desaturase_2"/>
    <property type="match status" value="1"/>
</dbReference>
<dbReference type="OrthoDB" id="9772881at2"/>
<dbReference type="CDD" id="cd01050">
    <property type="entry name" value="Acyl_ACP_Desat"/>
    <property type="match status" value="1"/>
</dbReference>
<feature type="binding site" evidence="11">
    <location>
        <position position="119"/>
    </location>
    <ligand>
        <name>Fe cation</name>
        <dbReference type="ChEBI" id="CHEBI:24875"/>
        <label>1</label>
    </ligand>
</feature>
<feature type="binding site" evidence="11">
    <location>
        <position position="202"/>
    </location>
    <ligand>
        <name>Fe cation</name>
        <dbReference type="ChEBI" id="CHEBI:24875"/>
        <label>2</label>
    </ligand>
</feature>
<dbReference type="GO" id="GO:0006633">
    <property type="term" value="P:fatty acid biosynthetic process"/>
    <property type="evidence" value="ECO:0007669"/>
    <property type="project" value="UniProtKB-KW"/>
</dbReference>
<evidence type="ECO:0000256" key="10">
    <source>
        <dbReference type="ARBA" id="ARBA00023160"/>
    </source>
</evidence>
<dbReference type="Gene3D" id="1.10.620.20">
    <property type="entry name" value="Ribonucleotide Reductase, subunit A"/>
    <property type="match status" value="1"/>
</dbReference>
<feature type="binding site" evidence="11">
    <location>
        <position position="116"/>
    </location>
    <ligand>
        <name>Fe cation</name>
        <dbReference type="ChEBI" id="CHEBI:24875"/>
        <label>1</label>
    </ligand>
</feature>
<dbReference type="RefSeq" id="WP_093111529.1">
    <property type="nucleotide sequence ID" value="NZ_FNGG01000001.1"/>
</dbReference>
<evidence type="ECO:0000256" key="7">
    <source>
        <dbReference type="ARBA" id="ARBA00023002"/>
    </source>
</evidence>
<keyword evidence="5 11" id="KW-0479">Metal-binding</keyword>
<evidence type="ECO:0000313" key="12">
    <source>
        <dbReference type="EMBL" id="SEE46018.1"/>
    </source>
</evidence>
<dbReference type="InterPro" id="IPR005067">
    <property type="entry name" value="Fatty_acid_desaturase-2"/>
</dbReference>
<dbReference type="InterPro" id="IPR012348">
    <property type="entry name" value="RNR-like"/>
</dbReference>
<evidence type="ECO:0000256" key="9">
    <source>
        <dbReference type="ARBA" id="ARBA00023098"/>
    </source>
</evidence>
<evidence type="ECO:0000256" key="8">
    <source>
        <dbReference type="ARBA" id="ARBA00023004"/>
    </source>
</evidence>
<accession>A0A1H5J309</accession>
<dbReference type="PIRSF" id="PIRSF000346">
    <property type="entry name" value="Dlt9_acylACP_des"/>
    <property type="match status" value="1"/>
</dbReference>
<evidence type="ECO:0000313" key="13">
    <source>
        <dbReference type="Proteomes" id="UP000199448"/>
    </source>
</evidence>
<dbReference type="PANTHER" id="PTHR31155">
    <property type="entry name" value="ACYL- ACYL-CARRIER-PROTEIN DESATURASE-RELATED"/>
    <property type="match status" value="1"/>
</dbReference>
<dbReference type="InterPro" id="IPR009078">
    <property type="entry name" value="Ferritin-like_SF"/>
</dbReference>
<reference evidence="12 13" key="1">
    <citation type="submission" date="2016-10" db="EMBL/GenBank/DDBJ databases">
        <authorList>
            <person name="de Groot N.N."/>
        </authorList>
    </citation>
    <scope>NUCLEOTIDE SEQUENCE [LARGE SCALE GENOMIC DNA]</scope>
    <source>
        <strain evidence="12 13">DSM 23553</strain>
    </source>
</reference>
<comment type="subunit">
    <text evidence="3">Homodimer.</text>
</comment>
<evidence type="ECO:0000256" key="6">
    <source>
        <dbReference type="ARBA" id="ARBA00022832"/>
    </source>
</evidence>
<protein>
    <submittedName>
        <fullName evidence="12">Acyl-[acyl-carrier-protein] desaturase</fullName>
    </submittedName>
</protein>
<dbReference type="GO" id="GO:0045300">
    <property type="term" value="F:stearoyl-[ACP] desaturase activity"/>
    <property type="evidence" value="ECO:0007669"/>
    <property type="project" value="InterPro"/>
</dbReference>
<feature type="binding site" evidence="11">
    <location>
        <position position="202"/>
    </location>
    <ligand>
        <name>Fe cation</name>
        <dbReference type="ChEBI" id="CHEBI:24875"/>
        <label>1</label>
    </ligand>
</feature>
<feature type="binding site" evidence="11">
    <location>
        <position position="205"/>
    </location>
    <ligand>
        <name>Fe cation</name>
        <dbReference type="ChEBI" id="CHEBI:24875"/>
        <label>2</label>
    </ligand>
</feature>
<keyword evidence="10" id="KW-0275">Fatty acid biosynthesis</keyword>
<gene>
    <name evidence="12" type="ORF">SAMN04488034_101587</name>
</gene>
<evidence type="ECO:0000256" key="3">
    <source>
        <dbReference type="ARBA" id="ARBA00011738"/>
    </source>
</evidence>
<evidence type="ECO:0000256" key="1">
    <source>
        <dbReference type="ARBA" id="ARBA00001954"/>
    </source>
</evidence>
<keyword evidence="7" id="KW-0560">Oxidoreductase</keyword>
<proteinExistence type="inferred from homology"/>
<keyword evidence="9" id="KW-0443">Lipid metabolism</keyword>
<comment type="cofactor">
    <cofactor evidence="11">
        <name>Fe cation</name>
        <dbReference type="ChEBI" id="CHEBI:24875"/>
    </cofactor>
    <text evidence="11">Binds 2 iron ions per subunit.</text>
</comment>
<dbReference type="AlphaFoldDB" id="A0A1H5J309"/>
<evidence type="ECO:0000256" key="4">
    <source>
        <dbReference type="ARBA" id="ARBA00022516"/>
    </source>
</evidence>
<keyword evidence="13" id="KW-1185">Reference proteome</keyword>
<dbReference type="PANTHER" id="PTHR31155:SF9">
    <property type="entry name" value="STEAROYL-[ACYL-CARRIER-PROTEIN] 9-DESATURASE 7, CHLOROPLASTIC"/>
    <property type="match status" value="1"/>
</dbReference>
<evidence type="ECO:0000256" key="5">
    <source>
        <dbReference type="ARBA" id="ARBA00022723"/>
    </source>
</evidence>
<keyword evidence="4" id="KW-0444">Lipid biosynthesis</keyword>
<dbReference type="GO" id="GO:0046872">
    <property type="term" value="F:metal ion binding"/>
    <property type="evidence" value="ECO:0007669"/>
    <property type="project" value="UniProtKB-KW"/>
</dbReference>
<dbReference type="STRING" id="390640.SAMN04488034_101587"/>
<dbReference type="Proteomes" id="UP000199448">
    <property type="component" value="Unassembled WGS sequence"/>
</dbReference>
<feature type="binding site" evidence="11">
    <location>
        <position position="169"/>
    </location>
    <ligand>
        <name>Fe cation</name>
        <dbReference type="ChEBI" id="CHEBI:24875"/>
        <label>2</label>
    </ligand>
</feature>